<protein>
    <recommendedName>
        <fullName evidence="4">YD repeat-containing protein</fullName>
    </recommendedName>
</protein>
<keyword evidence="3" id="KW-1185">Reference proteome</keyword>
<evidence type="ECO:0000313" key="3">
    <source>
        <dbReference type="Proteomes" id="UP001449657"/>
    </source>
</evidence>
<organism evidence="2 3">
    <name type="scientific">Chitinophaga caseinilytica</name>
    <dbReference type="NCBI Taxonomy" id="2267521"/>
    <lineage>
        <taxon>Bacteria</taxon>
        <taxon>Pseudomonadati</taxon>
        <taxon>Bacteroidota</taxon>
        <taxon>Chitinophagia</taxon>
        <taxon>Chitinophagales</taxon>
        <taxon>Chitinophagaceae</taxon>
        <taxon>Chitinophaga</taxon>
    </lineage>
</organism>
<feature type="signal peptide" evidence="1">
    <location>
        <begin position="1"/>
        <end position="19"/>
    </location>
</feature>
<gene>
    <name evidence="2" type="ORF">WJU22_21880</name>
</gene>
<dbReference type="Gene3D" id="2.180.10.10">
    <property type="entry name" value="RHS repeat-associated core"/>
    <property type="match status" value="1"/>
</dbReference>
<evidence type="ECO:0000313" key="2">
    <source>
        <dbReference type="EMBL" id="WZN45553.1"/>
    </source>
</evidence>
<evidence type="ECO:0000256" key="1">
    <source>
        <dbReference type="SAM" id="SignalP"/>
    </source>
</evidence>
<dbReference type="Proteomes" id="UP001449657">
    <property type="component" value="Chromosome"/>
</dbReference>
<evidence type="ECO:0008006" key="4">
    <source>
        <dbReference type="Google" id="ProtNLM"/>
    </source>
</evidence>
<accession>A0ABZ2Z0A2</accession>
<reference evidence="2 3" key="1">
    <citation type="submission" date="2024-03" db="EMBL/GenBank/DDBJ databases">
        <title>Chitinophaga caseinilytica sp. nov., a casein hydrolysing bacterium isolated from forest soil.</title>
        <authorList>
            <person name="Lee D.S."/>
            <person name="Han D.M."/>
            <person name="Baek J.H."/>
            <person name="Choi D.G."/>
            <person name="Jeon J.H."/>
            <person name="Jeon C.O."/>
        </authorList>
    </citation>
    <scope>NUCLEOTIDE SEQUENCE [LARGE SCALE GENOMIC DNA]</scope>
    <source>
        <strain evidence="2 3">KACC 19118</strain>
    </source>
</reference>
<dbReference type="EMBL" id="CP150096">
    <property type="protein sequence ID" value="WZN45553.1"/>
    <property type="molecule type" value="Genomic_DNA"/>
</dbReference>
<proteinExistence type="predicted"/>
<feature type="chain" id="PRO_5046174647" description="YD repeat-containing protein" evidence="1">
    <location>
        <begin position="20"/>
        <end position="240"/>
    </location>
</feature>
<name>A0ABZ2Z0A2_9BACT</name>
<dbReference type="PROSITE" id="PS51257">
    <property type="entry name" value="PROKAR_LIPOPROTEIN"/>
    <property type="match status" value="1"/>
</dbReference>
<keyword evidence="1" id="KW-0732">Signal</keyword>
<sequence length="240" mass="26161">MKKFAPLLLLFLLAFTACRKNDDAPPAAECRTATMIVNTAAATSVYSFSYNSDGKMGRVVNDNNVITFDYGADGYVATFSSSGKMYKQTTVKIDAQQRPASAAVKHYAADGTFDPEAITCTYNSRGELVQQVSQKKGLPAETTSTVWVNGNCTVISNNAQSQTMEYYADKPVQQADIFRINQLLLHGFVNVFNKNLAKSMKSGASVIQFTYEFDAAGRITTATLTTGGQSEARSFQYDCD</sequence>
<dbReference type="RefSeq" id="WP_341840305.1">
    <property type="nucleotide sequence ID" value="NZ_CP149792.1"/>
</dbReference>